<dbReference type="EMBL" id="CP080764">
    <property type="protein sequence ID" value="QYY41508.1"/>
    <property type="molecule type" value="Genomic_DNA"/>
</dbReference>
<evidence type="ECO:0000313" key="8">
    <source>
        <dbReference type="EMBL" id="QYY44050.1"/>
    </source>
</evidence>
<dbReference type="EMBL" id="CP080764">
    <property type="protein sequence ID" value="QYY42769.1"/>
    <property type="molecule type" value="Genomic_DNA"/>
</dbReference>
<keyword evidence="3" id="KW-0067">ATP-binding</keyword>
<dbReference type="NCBIfam" id="NF038214">
    <property type="entry name" value="IS21_help_AAA"/>
    <property type="match status" value="1"/>
</dbReference>
<feature type="domain" description="AAA+ ATPase" evidence="4">
    <location>
        <begin position="97"/>
        <end position="229"/>
    </location>
</feature>
<keyword evidence="2" id="KW-0547">Nucleotide-binding</keyword>
<evidence type="ECO:0000259" key="4">
    <source>
        <dbReference type="SMART" id="SM00382"/>
    </source>
</evidence>
<dbReference type="InterPro" id="IPR003593">
    <property type="entry name" value="AAA+_ATPase"/>
</dbReference>
<evidence type="ECO:0000256" key="3">
    <source>
        <dbReference type="ARBA" id="ARBA00022840"/>
    </source>
</evidence>
<dbReference type="GeneID" id="97143373"/>
<dbReference type="SMART" id="SM00382">
    <property type="entry name" value="AAA"/>
    <property type="match status" value="1"/>
</dbReference>
<dbReference type="InterPro" id="IPR001270">
    <property type="entry name" value="ClpA/B"/>
</dbReference>
<name>A0ABX8YE24_ANETH</name>
<dbReference type="PRINTS" id="PR00300">
    <property type="entry name" value="CLPPROTEASEA"/>
</dbReference>
<dbReference type="EMBL" id="CP080764">
    <property type="protein sequence ID" value="QYY43958.1"/>
    <property type="molecule type" value="Genomic_DNA"/>
</dbReference>
<keyword evidence="9" id="KW-1185">Reference proteome</keyword>
<dbReference type="RefSeq" id="WP_057897355.1">
    <property type="nucleotide sequence ID" value="NZ_CP080764.1"/>
</dbReference>
<evidence type="ECO:0000256" key="1">
    <source>
        <dbReference type="ARBA" id="ARBA00008059"/>
    </source>
</evidence>
<reference evidence="7 9" key="1">
    <citation type="submission" date="2021-08" db="EMBL/GenBank/DDBJ databases">
        <title>Complete genome sequence of the strain Aneurinibacillus thermoaerophilus CCM 8960.</title>
        <authorList>
            <person name="Musilova J."/>
            <person name="Kourilova X."/>
            <person name="Pernicova I."/>
            <person name="Bezdicek M."/>
            <person name="Lengerova M."/>
            <person name="Obruca S."/>
            <person name="Sedlar K."/>
        </authorList>
    </citation>
    <scope>NUCLEOTIDE SEQUENCE [LARGE SCALE GENOMIC DNA]</scope>
    <source>
        <strain evidence="7 9">CCM 8960</strain>
    </source>
</reference>
<sequence length="251" mass="28830">MMEKIEEYCQRLNLPTICDMWSEAAEQAAKNNVPYSAFLFSLLEAEIAQKHQRTTETLLKLAKLPFRKTLDEFDFSVQTSVDERRIRELMTLSFLKHKENLIFLGPPGIGKTHLAVSIALEAIGQGHKVYFITAQELISQLRKADQEGKLEKKLRTFVKPSLLIVDEMGYMHLEHGSAHYLFQVISRRYERGSIIMTSNKSFGEWGEVLGDPVIATAMLDRLLHHSRIFNMKGESYRLREKKAASRKQKGS</sequence>
<comment type="similarity">
    <text evidence="1">Belongs to the IS21/IS1162 putative ATP-binding protein family.</text>
</comment>
<dbReference type="PANTHER" id="PTHR30050:SF4">
    <property type="entry name" value="ATP-BINDING PROTEIN RV3427C IN INSERTION SEQUENCE-RELATED"/>
    <property type="match status" value="1"/>
</dbReference>
<evidence type="ECO:0000313" key="6">
    <source>
        <dbReference type="EMBL" id="QYY42769.1"/>
    </source>
</evidence>
<dbReference type="InterPro" id="IPR027417">
    <property type="entry name" value="P-loop_NTPase"/>
</dbReference>
<dbReference type="InterPro" id="IPR002611">
    <property type="entry name" value="IstB_ATP-bd"/>
</dbReference>
<dbReference type="InterPro" id="IPR047661">
    <property type="entry name" value="IstB"/>
</dbReference>
<gene>
    <name evidence="7" type="primary">istB</name>
    <name evidence="7" type="ORF">K3F53_07150</name>
    <name evidence="8" type="ORF">K3F53_07675</name>
    <name evidence="5" type="ORF">K3F53_11220</name>
    <name evidence="6" type="ORF">K3F53_18500</name>
</gene>
<organism evidence="7 9">
    <name type="scientific">Aneurinibacillus thermoaerophilus</name>
    <dbReference type="NCBI Taxonomy" id="143495"/>
    <lineage>
        <taxon>Bacteria</taxon>
        <taxon>Bacillati</taxon>
        <taxon>Bacillota</taxon>
        <taxon>Bacilli</taxon>
        <taxon>Bacillales</taxon>
        <taxon>Paenibacillaceae</taxon>
        <taxon>Aneurinibacillus group</taxon>
        <taxon>Aneurinibacillus</taxon>
    </lineage>
</organism>
<evidence type="ECO:0000313" key="9">
    <source>
        <dbReference type="Proteomes" id="UP000826616"/>
    </source>
</evidence>
<evidence type="ECO:0000313" key="5">
    <source>
        <dbReference type="EMBL" id="QYY41508.1"/>
    </source>
</evidence>
<dbReference type="PANTHER" id="PTHR30050">
    <property type="entry name" value="CHROMOSOMAL REPLICATION INITIATOR PROTEIN DNAA"/>
    <property type="match status" value="1"/>
</dbReference>
<protein>
    <submittedName>
        <fullName evidence="7">IS21-like element helper ATPase IstB</fullName>
    </submittedName>
</protein>
<dbReference type="Pfam" id="PF01695">
    <property type="entry name" value="IstB_IS21"/>
    <property type="match status" value="1"/>
</dbReference>
<accession>A0ABX8YE24</accession>
<evidence type="ECO:0000256" key="2">
    <source>
        <dbReference type="ARBA" id="ARBA00022741"/>
    </source>
</evidence>
<dbReference type="InterPro" id="IPR028350">
    <property type="entry name" value="DNAC/IstB-like"/>
</dbReference>
<dbReference type="CDD" id="cd00009">
    <property type="entry name" value="AAA"/>
    <property type="match status" value="1"/>
</dbReference>
<dbReference type="Gene3D" id="3.40.50.300">
    <property type="entry name" value="P-loop containing nucleotide triphosphate hydrolases"/>
    <property type="match status" value="1"/>
</dbReference>
<dbReference type="Proteomes" id="UP000826616">
    <property type="component" value="Chromosome"/>
</dbReference>
<dbReference type="PIRSF" id="PIRSF003073">
    <property type="entry name" value="DNAC_TnpB_IstB"/>
    <property type="match status" value="1"/>
</dbReference>
<dbReference type="SUPFAM" id="SSF52540">
    <property type="entry name" value="P-loop containing nucleoside triphosphate hydrolases"/>
    <property type="match status" value="1"/>
</dbReference>
<proteinExistence type="inferred from homology"/>
<evidence type="ECO:0000313" key="7">
    <source>
        <dbReference type="EMBL" id="QYY43958.1"/>
    </source>
</evidence>
<dbReference type="EMBL" id="CP080764">
    <property type="protein sequence ID" value="QYY44050.1"/>
    <property type="molecule type" value="Genomic_DNA"/>
</dbReference>